<dbReference type="PANTHER" id="PTHR46018">
    <property type="entry name" value="ZINC PHOSPHODIESTERASE ELAC PROTEIN 1"/>
    <property type="match status" value="1"/>
</dbReference>
<dbReference type="CDD" id="cd16272">
    <property type="entry name" value="RNaseZ_MBL-fold"/>
    <property type="match status" value="1"/>
</dbReference>
<dbReference type="Proteomes" id="UP000231371">
    <property type="component" value="Unassembled WGS sequence"/>
</dbReference>
<dbReference type="PANTHER" id="PTHR46018:SF2">
    <property type="entry name" value="ZINC PHOSPHODIESTERASE ELAC PROTEIN 1"/>
    <property type="match status" value="1"/>
</dbReference>
<dbReference type="InterPro" id="IPR036866">
    <property type="entry name" value="RibonucZ/Hydroxyglut_hydro"/>
</dbReference>
<dbReference type="AlphaFoldDB" id="A0A2H0KFM1"/>
<comment type="caution">
    <text evidence="2">The sequence shown here is derived from an EMBL/GenBank/DDBJ whole genome shotgun (WGS) entry which is preliminary data.</text>
</comment>
<reference evidence="2 3" key="1">
    <citation type="submission" date="2017-09" db="EMBL/GenBank/DDBJ databases">
        <title>Depth-based differentiation of microbial function through sediment-hosted aquifers and enrichment of novel symbionts in the deep terrestrial subsurface.</title>
        <authorList>
            <person name="Probst A.J."/>
            <person name="Ladd B."/>
            <person name="Jarett J.K."/>
            <person name="Geller-Mcgrath D.E."/>
            <person name="Sieber C.M."/>
            <person name="Emerson J.B."/>
            <person name="Anantharaman K."/>
            <person name="Thomas B.C."/>
            <person name="Malmstrom R."/>
            <person name="Stieglmeier M."/>
            <person name="Klingl A."/>
            <person name="Woyke T."/>
            <person name="Ryan C.M."/>
            <person name="Banfield J.F."/>
        </authorList>
    </citation>
    <scope>NUCLEOTIDE SEQUENCE [LARGE SCALE GENOMIC DNA]</scope>
    <source>
        <strain evidence="2">CG11_big_fil_rev_8_21_14_0_20_40_12</strain>
    </source>
</reference>
<dbReference type="EMBL" id="PCVI01000041">
    <property type="protein sequence ID" value="PIQ70050.1"/>
    <property type="molecule type" value="Genomic_DNA"/>
</dbReference>
<evidence type="ECO:0000313" key="3">
    <source>
        <dbReference type="Proteomes" id="UP000231371"/>
    </source>
</evidence>
<feature type="domain" description="Metallo-beta-lactamase" evidence="1">
    <location>
        <begin position="18"/>
        <end position="228"/>
    </location>
</feature>
<dbReference type="SUPFAM" id="SSF56281">
    <property type="entry name" value="Metallo-hydrolase/oxidoreductase"/>
    <property type="match status" value="1"/>
</dbReference>
<proteinExistence type="predicted"/>
<evidence type="ECO:0000313" key="2">
    <source>
        <dbReference type="EMBL" id="PIQ70050.1"/>
    </source>
</evidence>
<protein>
    <recommendedName>
        <fullName evidence="1">Metallo-beta-lactamase domain-containing protein</fullName>
    </recommendedName>
</protein>
<sequence length="261" mass="29711">MKLTIIGSGTAIIKKERRAPCFLLETKNQKLLFDCGWGCLSGLMEIGINLNEIDQIFISHSHADHLANLIPLLQSILVTGVYFPQKARKKDLIIHGYKGFEKDYQSLRKIMFPEKQETYRIIIREHTNDKEKTNNLEIETKEVTHVPQYFPSVAYRINSEGKSFAYSGDCNYNENIIILAENSDLLLLDGSVPVESFRKHGPFLTHLSPFEAGKIAQKAKVKTLVLFHFYDISQKSEIESEVGKSFPGNLIIPDDLQQIIL</sequence>
<dbReference type="InterPro" id="IPR001279">
    <property type="entry name" value="Metallo-B-lactamas"/>
</dbReference>
<dbReference type="Gene3D" id="3.60.15.10">
    <property type="entry name" value="Ribonuclease Z/Hydroxyacylglutathione hydrolase-like"/>
    <property type="match status" value="1"/>
</dbReference>
<dbReference type="GO" id="GO:0042781">
    <property type="term" value="F:3'-tRNA processing endoribonuclease activity"/>
    <property type="evidence" value="ECO:0007669"/>
    <property type="project" value="TreeGrafter"/>
</dbReference>
<gene>
    <name evidence="2" type="ORF">COV89_02520</name>
</gene>
<dbReference type="SMART" id="SM00849">
    <property type="entry name" value="Lactamase_B"/>
    <property type="match status" value="1"/>
</dbReference>
<accession>A0A2H0KFM1</accession>
<name>A0A2H0KFM1_9BACT</name>
<organism evidence="2 3">
    <name type="scientific">Candidatus Shapirobacteria bacterium CG11_big_fil_rev_8_21_14_0_20_40_12</name>
    <dbReference type="NCBI Taxonomy" id="1974889"/>
    <lineage>
        <taxon>Bacteria</taxon>
        <taxon>Candidatus Shapironibacteriota</taxon>
    </lineage>
</organism>
<dbReference type="Pfam" id="PF23023">
    <property type="entry name" value="Anti-Pycsar_Apyc1"/>
    <property type="match status" value="1"/>
</dbReference>
<evidence type="ECO:0000259" key="1">
    <source>
        <dbReference type="SMART" id="SM00849"/>
    </source>
</evidence>